<dbReference type="EC" id="2.7.7.65" evidence="1"/>
<evidence type="ECO:0000313" key="6">
    <source>
        <dbReference type="EMBL" id="MCG2576384.1"/>
    </source>
</evidence>
<keyword evidence="6" id="KW-0808">Transferase</keyword>
<feature type="domain" description="GGDEF" evidence="5">
    <location>
        <begin position="170"/>
        <end position="307"/>
    </location>
</feature>
<dbReference type="PROSITE" id="PS50110">
    <property type="entry name" value="RESPONSE_REGULATORY"/>
    <property type="match status" value="1"/>
</dbReference>
<evidence type="ECO:0000256" key="2">
    <source>
        <dbReference type="ARBA" id="ARBA00034247"/>
    </source>
</evidence>
<keyword evidence="6" id="KW-0548">Nucleotidyltransferase</keyword>
<dbReference type="InterPro" id="IPR000160">
    <property type="entry name" value="GGDEF_dom"/>
</dbReference>
<comment type="caution">
    <text evidence="6">The sequence shown here is derived from an EMBL/GenBank/DDBJ whole genome shotgun (WGS) entry which is preliminary data.</text>
</comment>
<name>A0ABS9JZW4_9RHOO</name>
<feature type="modified residue" description="4-aspartylphosphate" evidence="3">
    <location>
        <position position="60"/>
    </location>
</feature>
<dbReference type="Gene3D" id="3.30.70.270">
    <property type="match status" value="1"/>
</dbReference>
<reference evidence="6" key="1">
    <citation type="submission" date="2022-01" db="EMBL/GenBank/DDBJ databases">
        <authorList>
            <person name="Jo J.-H."/>
            <person name="Im W.-T."/>
        </authorList>
    </citation>
    <scope>NUCLEOTIDE SEQUENCE</scope>
    <source>
        <strain evidence="6">XY25</strain>
    </source>
</reference>
<dbReference type="NCBIfam" id="TIGR00254">
    <property type="entry name" value="GGDEF"/>
    <property type="match status" value="1"/>
</dbReference>
<protein>
    <recommendedName>
        <fullName evidence="1">diguanylate cyclase</fullName>
        <ecNumber evidence="1">2.7.7.65</ecNumber>
    </recommendedName>
</protein>
<organism evidence="6 7">
    <name type="scientific">Dechloromonas hankyongensis</name>
    <dbReference type="NCBI Taxonomy" id="2908002"/>
    <lineage>
        <taxon>Bacteria</taxon>
        <taxon>Pseudomonadati</taxon>
        <taxon>Pseudomonadota</taxon>
        <taxon>Betaproteobacteria</taxon>
        <taxon>Rhodocyclales</taxon>
        <taxon>Azonexaceae</taxon>
        <taxon>Dechloromonas</taxon>
    </lineage>
</organism>
<dbReference type="RefSeq" id="WP_275708253.1">
    <property type="nucleotide sequence ID" value="NZ_JAKLTN010000001.1"/>
</dbReference>
<keyword evidence="3" id="KW-0597">Phosphoprotein</keyword>
<accession>A0ABS9JZW4</accession>
<proteinExistence type="predicted"/>
<evidence type="ECO:0000259" key="4">
    <source>
        <dbReference type="PROSITE" id="PS50110"/>
    </source>
</evidence>
<dbReference type="EMBL" id="JAKLTN010000001">
    <property type="protein sequence ID" value="MCG2576384.1"/>
    <property type="molecule type" value="Genomic_DNA"/>
</dbReference>
<dbReference type="Pfam" id="PF00072">
    <property type="entry name" value="Response_reg"/>
    <property type="match status" value="1"/>
</dbReference>
<evidence type="ECO:0000256" key="1">
    <source>
        <dbReference type="ARBA" id="ARBA00012528"/>
    </source>
</evidence>
<dbReference type="InterPro" id="IPR050469">
    <property type="entry name" value="Diguanylate_Cyclase"/>
</dbReference>
<evidence type="ECO:0000256" key="3">
    <source>
        <dbReference type="PROSITE-ProRule" id="PRU00169"/>
    </source>
</evidence>
<dbReference type="Proteomes" id="UP001165384">
    <property type="component" value="Unassembled WGS sequence"/>
</dbReference>
<dbReference type="Gene3D" id="3.40.50.2300">
    <property type="match status" value="1"/>
</dbReference>
<evidence type="ECO:0000259" key="5">
    <source>
        <dbReference type="PROSITE" id="PS50887"/>
    </source>
</evidence>
<dbReference type="SUPFAM" id="SSF55073">
    <property type="entry name" value="Nucleotide cyclase"/>
    <property type="match status" value="1"/>
</dbReference>
<dbReference type="Pfam" id="PF00990">
    <property type="entry name" value="GGDEF"/>
    <property type="match status" value="1"/>
</dbReference>
<keyword evidence="7" id="KW-1185">Reference proteome</keyword>
<dbReference type="PROSITE" id="PS50887">
    <property type="entry name" value="GGDEF"/>
    <property type="match status" value="1"/>
</dbReference>
<feature type="domain" description="Response regulatory" evidence="4">
    <location>
        <begin position="12"/>
        <end position="127"/>
    </location>
</feature>
<dbReference type="InterPro" id="IPR011006">
    <property type="entry name" value="CheY-like_superfamily"/>
</dbReference>
<evidence type="ECO:0000313" key="7">
    <source>
        <dbReference type="Proteomes" id="UP001165384"/>
    </source>
</evidence>
<comment type="catalytic activity">
    <reaction evidence="2">
        <text>2 GTP = 3',3'-c-di-GMP + 2 diphosphate</text>
        <dbReference type="Rhea" id="RHEA:24898"/>
        <dbReference type="ChEBI" id="CHEBI:33019"/>
        <dbReference type="ChEBI" id="CHEBI:37565"/>
        <dbReference type="ChEBI" id="CHEBI:58805"/>
        <dbReference type="EC" id="2.7.7.65"/>
    </reaction>
</comment>
<dbReference type="InterPro" id="IPR029787">
    <property type="entry name" value="Nucleotide_cyclase"/>
</dbReference>
<dbReference type="PANTHER" id="PTHR45138">
    <property type="entry name" value="REGULATORY COMPONENTS OF SENSORY TRANSDUCTION SYSTEM"/>
    <property type="match status" value="1"/>
</dbReference>
<dbReference type="SMART" id="SM00448">
    <property type="entry name" value="REC"/>
    <property type="match status" value="1"/>
</dbReference>
<gene>
    <name evidence="6" type="ORF">LZ012_05185</name>
</gene>
<dbReference type="InterPro" id="IPR001789">
    <property type="entry name" value="Sig_transdc_resp-reg_receiver"/>
</dbReference>
<dbReference type="PANTHER" id="PTHR45138:SF9">
    <property type="entry name" value="DIGUANYLATE CYCLASE DGCM-RELATED"/>
    <property type="match status" value="1"/>
</dbReference>
<sequence length="309" mass="34474">MDKPAGLTPLPTVLVVDDEKPNRDLLVELLKHDCRVILAKNGSQALDRAHEMQPDLILLDVLMADMSGYQVIQTLKHDDATRHIPVIFISALDAPEDEERGLDLGAVDYITKPFHPSIVRKRVRNHLQSVHHRHLLENLAMIDSLTEIANRRRYNEALENEWRRCARSGSPLSLAIMDVDHFKAYNDRLGHAAGDGILRNIATTLTGFMRRPGDLAARYGGEEFIFLMPQVDAEAAALLANEIRSAVEALRLPHPDSPVSPYVTISLGGMTTPPTDGHVDPEFFLNADTALYTAKAKGRNRVVWHRLAN</sequence>
<dbReference type="GO" id="GO:0052621">
    <property type="term" value="F:diguanylate cyclase activity"/>
    <property type="evidence" value="ECO:0007669"/>
    <property type="project" value="UniProtKB-EC"/>
</dbReference>
<dbReference type="SMART" id="SM00267">
    <property type="entry name" value="GGDEF"/>
    <property type="match status" value="1"/>
</dbReference>
<dbReference type="SUPFAM" id="SSF52172">
    <property type="entry name" value="CheY-like"/>
    <property type="match status" value="1"/>
</dbReference>
<dbReference type="CDD" id="cd01949">
    <property type="entry name" value="GGDEF"/>
    <property type="match status" value="1"/>
</dbReference>
<dbReference type="InterPro" id="IPR043128">
    <property type="entry name" value="Rev_trsase/Diguanyl_cyclase"/>
</dbReference>